<dbReference type="EMBL" id="BMKK01000002">
    <property type="protein sequence ID" value="GGD49617.1"/>
    <property type="molecule type" value="Genomic_DNA"/>
</dbReference>
<evidence type="ECO:0000313" key="2">
    <source>
        <dbReference type="Proteomes" id="UP000609064"/>
    </source>
</evidence>
<dbReference type="AlphaFoldDB" id="A0A917DM56"/>
<keyword evidence="2" id="KW-1185">Reference proteome</keyword>
<evidence type="ECO:0000313" key="1">
    <source>
        <dbReference type="EMBL" id="GGD49617.1"/>
    </source>
</evidence>
<protein>
    <submittedName>
        <fullName evidence="1">Uncharacterized protein</fullName>
    </submittedName>
</protein>
<name>A0A917DM56_9BACT</name>
<dbReference type="SUPFAM" id="SSF56935">
    <property type="entry name" value="Porins"/>
    <property type="match status" value="1"/>
</dbReference>
<reference evidence="1" key="1">
    <citation type="journal article" date="2014" name="Int. J. Syst. Evol. Microbiol.">
        <title>Complete genome sequence of Corynebacterium casei LMG S-19264T (=DSM 44701T), isolated from a smear-ripened cheese.</title>
        <authorList>
            <consortium name="US DOE Joint Genome Institute (JGI-PGF)"/>
            <person name="Walter F."/>
            <person name="Albersmeier A."/>
            <person name="Kalinowski J."/>
            <person name="Ruckert C."/>
        </authorList>
    </citation>
    <scope>NUCLEOTIDE SEQUENCE</scope>
    <source>
        <strain evidence="1">CGMCC 1.15958</strain>
    </source>
</reference>
<proteinExistence type="predicted"/>
<comment type="caution">
    <text evidence="1">The sequence shown here is derived from an EMBL/GenBank/DDBJ whole genome shotgun (WGS) entry which is preliminary data.</text>
</comment>
<accession>A0A917DM56</accession>
<sequence length="560" mass="61819">MPMKIHLYIISIFLTTGVFAQNLETISKQKPFAISGSLDIRGIGYSASGIQARRSPFMYVVSGSPTLSIYGVSIPLSFTYSEQERSFRQPFNQFGMSPTYKWATAHVGFRNISFSPYTLAGYTMFGAGVELNPKKFRFGFMAGRLNRATTVDTTTGTIQPITFSRFGYAAKIGYGTEESHFDLSYLKAKDSEQKFQGDINTSAVRPAENAVIGADLKLTFAKKFFVFADGGLSIYTRDYQSKLELDFDTYKILNTINKVIKLNGTSEYYLAYSGGVGFKEKNYSLKVAYKKVDPNFQSMGAYFFQSDLQNITISPTYNALKGKLRFLGSLGIQQDNTKKQKQATTKRVIAMGNISWDINSKFGIDANYTNFSSNSEPTVAKIQNKYLLAQTTKNLSISPRLIMANTKTTNVVLASYNLSNLVDINNDTKTINNINSSVALVNYNLTLNKMGLTLMPGVNYTLNKLSIGDISNIGFTAGASKGFIKNQLLLSTANSYIISTLPQGNSTILNLGVNASYQPTGKHRFSLRVNSLNNSPSDDAIGGQQKFSEQTGEIGYTFTF</sequence>
<dbReference type="Proteomes" id="UP000609064">
    <property type="component" value="Unassembled WGS sequence"/>
</dbReference>
<gene>
    <name evidence="1" type="ORF">GCM10011514_12220</name>
</gene>
<organism evidence="1 2">
    <name type="scientific">Emticicia aquatilis</name>
    <dbReference type="NCBI Taxonomy" id="1537369"/>
    <lineage>
        <taxon>Bacteria</taxon>
        <taxon>Pseudomonadati</taxon>
        <taxon>Bacteroidota</taxon>
        <taxon>Cytophagia</taxon>
        <taxon>Cytophagales</taxon>
        <taxon>Leadbetterellaceae</taxon>
        <taxon>Emticicia</taxon>
    </lineage>
</organism>
<reference evidence="1" key="2">
    <citation type="submission" date="2020-09" db="EMBL/GenBank/DDBJ databases">
        <authorList>
            <person name="Sun Q."/>
            <person name="Zhou Y."/>
        </authorList>
    </citation>
    <scope>NUCLEOTIDE SEQUENCE</scope>
    <source>
        <strain evidence="1">CGMCC 1.15958</strain>
    </source>
</reference>